<evidence type="ECO:0000313" key="8">
    <source>
        <dbReference type="Proteomes" id="UP000183561"/>
    </source>
</evidence>
<keyword evidence="4" id="KW-0010">Activator</keyword>
<evidence type="ECO:0000256" key="5">
    <source>
        <dbReference type="ARBA" id="ARBA00023163"/>
    </source>
</evidence>
<accession>A0A1H4X0B3</accession>
<dbReference type="GO" id="GO:0003677">
    <property type="term" value="F:DNA binding"/>
    <property type="evidence" value="ECO:0007669"/>
    <property type="project" value="UniProtKB-KW"/>
</dbReference>
<name>A0A1H4X0B3_9NOCA</name>
<dbReference type="AlphaFoldDB" id="A0A1H4X0B3"/>
<keyword evidence="2" id="KW-0805">Transcription regulation</keyword>
<reference evidence="8" key="1">
    <citation type="submission" date="2016-10" db="EMBL/GenBank/DDBJ databases">
        <authorList>
            <person name="Varghese N."/>
            <person name="Submissions S."/>
        </authorList>
    </citation>
    <scope>NUCLEOTIDE SEQUENCE [LARGE SCALE GENOMIC DNA]</scope>
    <source>
        <strain evidence="8">DSM 44498</strain>
    </source>
</reference>
<dbReference type="SUPFAM" id="SSF53850">
    <property type="entry name" value="Periplasmic binding protein-like II"/>
    <property type="match status" value="1"/>
</dbReference>
<dbReference type="PANTHER" id="PTHR30346">
    <property type="entry name" value="TRANSCRIPTIONAL DUAL REGULATOR HCAR-RELATED"/>
    <property type="match status" value="1"/>
</dbReference>
<dbReference type="SUPFAM" id="SSF46785">
    <property type="entry name" value="Winged helix' DNA-binding domain"/>
    <property type="match status" value="1"/>
</dbReference>
<evidence type="ECO:0000259" key="6">
    <source>
        <dbReference type="PROSITE" id="PS50931"/>
    </source>
</evidence>
<dbReference type="Proteomes" id="UP000183561">
    <property type="component" value="Unassembled WGS sequence"/>
</dbReference>
<keyword evidence="8" id="KW-1185">Reference proteome</keyword>
<dbReference type="Pfam" id="PF03466">
    <property type="entry name" value="LysR_substrate"/>
    <property type="match status" value="1"/>
</dbReference>
<evidence type="ECO:0000256" key="1">
    <source>
        <dbReference type="ARBA" id="ARBA00009437"/>
    </source>
</evidence>
<feature type="domain" description="HTH lysR-type" evidence="6">
    <location>
        <begin position="4"/>
        <end position="62"/>
    </location>
</feature>
<dbReference type="InterPro" id="IPR036390">
    <property type="entry name" value="WH_DNA-bd_sf"/>
</dbReference>
<dbReference type="InterPro" id="IPR036388">
    <property type="entry name" value="WH-like_DNA-bd_sf"/>
</dbReference>
<dbReference type="InterPro" id="IPR000847">
    <property type="entry name" value="LysR_HTH_N"/>
</dbReference>
<evidence type="ECO:0000313" key="7">
    <source>
        <dbReference type="EMBL" id="SEC99162.1"/>
    </source>
</evidence>
<dbReference type="GO" id="GO:0003700">
    <property type="term" value="F:DNA-binding transcription factor activity"/>
    <property type="evidence" value="ECO:0007669"/>
    <property type="project" value="InterPro"/>
</dbReference>
<sequence length="314" mass="33905">MPDYTLRQMTYFKAVAESGSISGAADRLHVSPTALSAAITELERILKSQLMVRRKAHGVSLTPTGNFVYSRAVELLDLADEVQLGAANGGTQLVGPLVVGCYFSLAPRILPGLLEGFGALHPDVDIVFVESTQDEVQRRLLAGELDIAIVYDVDLGDGLSSADLYRTYGKVLLPGLHRLADQETVTLAELEDDPLVLLDSAPSSEYTLSLFRDAFVDPTIRYRVADYELARSLVGRRMGYSIVVQTPVASVSVEGRPLLVKSITPAVSPVSVKVVWPRDVRLSDRAQAMIDFAVSSCGADDLDGVATVDDIRPT</sequence>
<dbReference type="EMBL" id="FNSV01000005">
    <property type="protein sequence ID" value="SEC99162.1"/>
    <property type="molecule type" value="Genomic_DNA"/>
</dbReference>
<protein>
    <submittedName>
        <fullName evidence="7">DNA-binding transcriptional regulator, LysR family</fullName>
    </submittedName>
</protein>
<gene>
    <name evidence="7" type="ORF">SAMN04490239_6300</name>
</gene>
<dbReference type="GO" id="GO:0032993">
    <property type="term" value="C:protein-DNA complex"/>
    <property type="evidence" value="ECO:0007669"/>
    <property type="project" value="TreeGrafter"/>
</dbReference>
<evidence type="ECO:0000256" key="4">
    <source>
        <dbReference type="ARBA" id="ARBA00023159"/>
    </source>
</evidence>
<comment type="similarity">
    <text evidence="1">Belongs to the LysR transcriptional regulatory family.</text>
</comment>
<evidence type="ECO:0000256" key="2">
    <source>
        <dbReference type="ARBA" id="ARBA00023015"/>
    </source>
</evidence>
<organism evidence="7 8">
    <name type="scientific">Rhodococcus koreensis</name>
    <dbReference type="NCBI Taxonomy" id="99653"/>
    <lineage>
        <taxon>Bacteria</taxon>
        <taxon>Bacillati</taxon>
        <taxon>Actinomycetota</taxon>
        <taxon>Actinomycetes</taxon>
        <taxon>Mycobacteriales</taxon>
        <taxon>Nocardiaceae</taxon>
        <taxon>Rhodococcus</taxon>
    </lineage>
</organism>
<dbReference type="RefSeq" id="WP_072951368.1">
    <property type="nucleotide sequence ID" value="NZ_FNSV01000005.1"/>
</dbReference>
<keyword evidence="3 7" id="KW-0238">DNA-binding</keyword>
<dbReference type="PANTHER" id="PTHR30346:SF0">
    <property type="entry name" value="HCA OPERON TRANSCRIPTIONAL ACTIVATOR HCAR"/>
    <property type="match status" value="1"/>
</dbReference>
<dbReference type="Gene3D" id="1.10.10.10">
    <property type="entry name" value="Winged helix-like DNA-binding domain superfamily/Winged helix DNA-binding domain"/>
    <property type="match status" value="1"/>
</dbReference>
<evidence type="ECO:0000256" key="3">
    <source>
        <dbReference type="ARBA" id="ARBA00023125"/>
    </source>
</evidence>
<keyword evidence="5" id="KW-0804">Transcription</keyword>
<dbReference type="OrthoDB" id="3461141at2"/>
<dbReference type="Gene3D" id="3.40.190.10">
    <property type="entry name" value="Periplasmic binding protein-like II"/>
    <property type="match status" value="2"/>
</dbReference>
<proteinExistence type="inferred from homology"/>
<dbReference type="InterPro" id="IPR005119">
    <property type="entry name" value="LysR_subst-bd"/>
</dbReference>
<dbReference type="PROSITE" id="PS50931">
    <property type="entry name" value="HTH_LYSR"/>
    <property type="match status" value="1"/>
</dbReference>
<dbReference type="Pfam" id="PF00126">
    <property type="entry name" value="HTH_1"/>
    <property type="match status" value="1"/>
</dbReference>